<keyword evidence="2" id="KW-0238">DNA-binding</keyword>
<protein>
    <submittedName>
        <fullName evidence="6">Crp/Fnr family transcriptional regulator</fullName>
    </submittedName>
</protein>
<keyword evidence="3" id="KW-0804">Transcription</keyword>
<dbReference type="InterPro" id="IPR050397">
    <property type="entry name" value="Env_Response_Regulators"/>
</dbReference>
<reference evidence="6" key="1">
    <citation type="submission" date="2020-09" db="EMBL/GenBank/DDBJ databases">
        <title>Pelobacter alkaliphilus sp. nov., a novel anaerobic arsenate-reducing bacterium from terrestrial mud volcano.</title>
        <authorList>
            <person name="Khomyakova M.A."/>
            <person name="Merkel A.Y."/>
            <person name="Slobodkin A.I."/>
        </authorList>
    </citation>
    <scope>NUCLEOTIDE SEQUENCE</scope>
    <source>
        <strain evidence="6">M08fum</strain>
    </source>
</reference>
<evidence type="ECO:0000256" key="1">
    <source>
        <dbReference type="ARBA" id="ARBA00023015"/>
    </source>
</evidence>
<evidence type="ECO:0000256" key="2">
    <source>
        <dbReference type="ARBA" id="ARBA00023125"/>
    </source>
</evidence>
<dbReference type="AlphaFoldDB" id="A0A8J6QPS9"/>
<comment type="caution">
    <text evidence="6">The sequence shown here is derived from an EMBL/GenBank/DDBJ whole genome shotgun (WGS) entry which is preliminary data.</text>
</comment>
<keyword evidence="1" id="KW-0805">Transcription regulation</keyword>
<dbReference type="InterPro" id="IPR036388">
    <property type="entry name" value="WH-like_DNA-bd_sf"/>
</dbReference>
<evidence type="ECO:0000259" key="5">
    <source>
        <dbReference type="PROSITE" id="PS51063"/>
    </source>
</evidence>
<dbReference type="Gene3D" id="2.60.120.10">
    <property type="entry name" value="Jelly Rolls"/>
    <property type="match status" value="1"/>
</dbReference>
<dbReference type="InterPro" id="IPR036390">
    <property type="entry name" value="WH_DNA-bd_sf"/>
</dbReference>
<gene>
    <name evidence="6" type="ORF">ICT70_06490</name>
</gene>
<evidence type="ECO:0000256" key="3">
    <source>
        <dbReference type="ARBA" id="ARBA00023163"/>
    </source>
</evidence>
<dbReference type="GO" id="GO:0003700">
    <property type="term" value="F:DNA-binding transcription factor activity"/>
    <property type="evidence" value="ECO:0007669"/>
    <property type="project" value="TreeGrafter"/>
</dbReference>
<dbReference type="RefSeq" id="WP_191154680.1">
    <property type="nucleotide sequence ID" value="NZ_JACWUN010000006.1"/>
</dbReference>
<dbReference type="InterPro" id="IPR014710">
    <property type="entry name" value="RmlC-like_jellyroll"/>
</dbReference>
<feature type="domain" description="Cyclic nucleotide-binding" evidence="4">
    <location>
        <begin position="14"/>
        <end position="117"/>
    </location>
</feature>
<dbReference type="SMART" id="SM00419">
    <property type="entry name" value="HTH_CRP"/>
    <property type="match status" value="1"/>
</dbReference>
<proteinExistence type="predicted"/>
<accession>A0A8J6QPS9</accession>
<dbReference type="GO" id="GO:0003677">
    <property type="term" value="F:DNA binding"/>
    <property type="evidence" value="ECO:0007669"/>
    <property type="project" value="UniProtKB-KW"/>
</dbReference>
<dbReference type="InterPro" id="IPR012318">
    <property type="entry name" value="HTH_CRP"/>
</dbReference>
<evidence type="ECO:0000313" key="7">
    <source>
        <dbReference type="Proteomes" id="UP000632828"/>
    </source>
</evidence>
<dbReference type="SUPFAM" id="SSF51206">
    <property type="entry name" value="cAMP-binding domain-like"/>
    <property type="match status" value="1"/>
</dbReference>
<dbReference type="PANTHER" id="PTHR24567:SF74">
    <property type="entry name" value="HTH-TYPE TRANSCRIPTIONAL REGULATOR ARCR"/>
    <property type="match status" value="1"/>
</dbReference>
<dbReference type="CDD" id="cd00038">
    <property type="entry name" value="CAP_ED"/>
    <property type="match status" value="1"/>
</dbReference>
<dbReference type="Pfam" id="PF00027">
    <property type="entry name" value="cNMP_binding"/>
    <property type="match status" value="1"/>
</dbReference>
<dbReference type="InterPro" id="IPR000595">
    <property type="entry name" value="cNMP-bd_dom"/>
</dbReference>
<dbReference type="GO" id="GO:0005829">
    <property type="term" value="C:cytosol"/>
    <property type="evidence" value="ECO:0007669"/>
    <property type="project" value="TreeGrafter"/>
</dbReference>
<evidence type="ECO:0000259" key="4">
    <source>
        <dbReference type="PROSITE" id="PS50042"/>
    </source>
</evidence>
<name>A0A8J6QPS9_9BACT</name>
<dbReference type="InterPro" id="IPR018490">
    <property type="entry name" value="cNMP-bd_dom_sf"/>
</dbReference>
<dbReference type="Pfam" id="PF13545">
    <property type="entry name" value="HTH_Crp_2"/>
    <property type="match status" value="1"/>
</dbReference>
<sequence length="226" mass="25734">MQDKIWYLKNTDGVFATLNDEDKTYLAGISKMEECRRGQPFYLPKDVSDKIYLVKKGKVRLGMVNANGDEISLDVLGPGELFGELAVADEKRRSHFAEATEDSLVCIFSRADFQQFLTEHPELTFNVMKMIGFRMREMEIRLQDLTFKSVGERLKTILLRLAERHGIEEAGGIRLTITQKDIACLVGATREAVAEEIARFKRAGLLETAYRSLLIPDLEALKKQER</sequence>
<evidence type="ECO:0000313" key="6">
    <source>
        <dbReference type="EMBL" id="MBD1400313.1"/>
    </source>
</evidence>
<dbReference type="PANTHER" id="PTHR24567">
    <property type="entry name" value="CRP FAMILY TRANSCRIPTIONAL REGULATORY PROTEIN"/>
    <property type="match status" value="1"/>
</dbReference>
<dbReference type="Proteomes" id="UP000632828">
    <property type="component" value="Unassembled WGS sequence"/>
</dbReference>
<feature type="domain" description="HTH crp-type" evidence="5">
    <location>
        <begin position="148"/>
        <end position="219"/>
    </location>
</feature>
<dbReference type="SUPFAM" id="SSF46785">
    <property type="entry name" value="Winged helix' DNA-binding domain"/>
    <property type="match status" value="1"/>
</dbReference>
<dbReference type="SMART" id="SM00100">
    <property type="entry name" value="cNMP"/>
    <property type="match status" value="1"/>
</dbReference>
<dbReference type="PROSITE" id="PS50042">
    <property type="entry name" value="CNMP_BINDING_3"/>
    <property type="match status" value="1"/>
</dbReference>
<dbReference type="EMBL" id="JACWUN010000006">
    <property type="protein sequence ID" value="MBD1400313.1"/>
    <property type="molecule type" value="Genomic_DNA"/>
</dbReference>
<dbReference type="Gene3D" id="1.10.10.10">
    <property type="entry name" value="Winged helix-like DNA-binding domain superfamily/Winged helix DNA-binding domain"/>
    <property type="match status" value="1"/>
</dbReference>
<organism evidence="6 7">
    <name type="scientific">Pelovirga terrestris</name>
    <dbReference type="NCBI Taxonomy" id="2771352"/>
    <lineage>
        <taxon>Bacteria</taxon>
        <taxon>Pseudomonadati</taxon>
        <taxon>Thermodesulfobacteriota</taxon>
        <taxon>Desulfuromonadia</taxon>
        <taxon>Geobacterales</taxon>
        <taxon>Geobacteraceae</taxon>
        <taxon>Pelovirga</taxon>
    </lineage>
</organism>
<dbReference type="PROSITE" id="PS51063">
    <property type="entry name" value="HTH_CRP_2"/>
    <property type="match status" value="1"/>
</dbReference>
<keyword evidence="7" id="KW-1185">Reference proteome</keyword>